<proteinExistence type="predicted"/>
<dbReference type="Gene3D" id="1.25.40.10">
    <property type="entry name" value="Tetratricopeptide repeat domain"/>
    <property type="match status" value="1"/>
</dbReference>
<dbReference type="EMBL" id="RBLC01000005">
    <property type="protein sequence ID" value="RKS19059.1"/>
    <property type="molecule type" value="Genomic_DNA"/>
</dbReference>
<name>A0A495M435_9FLAO</name>
<keyword evidence="6" id="KW-1185">Reference proteome</keyword>
<feature type="domain" description="DUF6377" evidence="4">
    <location>
        <begin position="250"/>
        <end position="504"/>
    </location>
</feature>
<evidence type="ECO:0000256" key="3">
    <source>
        <dbReference type="SAM" id="SignalP"/>
    </source>
</evidence>
<organism evidence="5 6">
    <name type="scientific">Flavobacterium endophyticum</name>
    <dbReference type="NCBI Taxonomy" id="1540163"/>
    <lineage>
        <taxon>Bacteria</taxon>
        <taxon>Pseudomonadati</taxon>
        <taxon>Bacteroidota</taxon>
        <taxon>Flavobacteriia</taxon>
        <taxon>Flavobacteriales</taxon>
        <taxon>Flavobacteriaceae</taxon>
        <taxon>Flavobacterium</taxon>
    </lineage>
</organism>
<keyword evidence="2" id="KW-0472">Membrane</keyword>
<reference evidence="5 6" key="1">
    <citation type="submission" date="2018-10" db="EMBL/GenBank/DDBJ databases">
        <title>Genomic Encyclopedia of Archaeal and Bacterial Type Strains, Phase II (KMG-II): from individual species to whole genera.</title>
        <authorList>
            <person name="Goeker M."/>
        </authorList>
    </citation>
    <scope>NUCLEOTIDE SEQUENCE [LARGE SCALE GENOMIC DNA]</scope>
    <source>
        <strain evidence="5 6">DSM 29537</strain>
    </source>
</reference>
<keyword evidence="1" id="KW-0175">Coiled coil</keyword>
<feature type="signal peptide" evidence="3">
    <location>
        <begin position="1"/>
        <end position="16"/>
    </location>
</feature>
<feature type="coiled-coil region" evidence="1">
    <location>
        <begin position="350"/>
        <end position="384"/>
    </location>
</feature>
<evidence type="ECO:0000256" key="2">
    <source>
        <dbReference type="SAM" id="Phobius"/>
    </source>
</evidence>
<evidence type="ECO:0000259" key="4">
    <source>
        <dbReference type="Pfam" id="PF19904"/>
    </source>
</evidence>
<protein>
    <recommendedName>
        <fullName evidence="4">DUF6377 domain-containing protein</fullName>
    </recommendedName>
</protein>
<dbReference type="Pfam" id="PF19904">
    <property type="entry name" value="DUF6377"/>
    <property type="match status" value="1"/>
</dbReference>
<keyword evidence="2" id="KW-1133">Transmembrane helix</keyword>
<comment type="caution">
    <text evidence="5">The sequence shown here is derived from an EMBL/GenBank/DDBJ whole genome shotgun (WGS) entry which is preliminary data.</text>
</comment>
<dbReference type="OrthoDB" id="1044679at2"/>
<dbReference type="InterPro" id="IPR011990">
    <property type="entry name" value="TPR-like_helical_dom_sf"/>
</dbReference>
<dbReference type="InterPro" id="IPR045957">
    <property type="entry name" value="DUF6377"/>
</dbReference>
<evidence type="ECO:0000313" key="6">
    <source>
        <dbReference type="Proteomes" id="UP000277579"/>
    </source>
</evidence>
<gene>
    <name evidence="5" type="ORF">CLV94_3010</name>
</gene>
<feature type="transmembrane region" description="Helical" evidence="2">
    <location>
        <begin position="325"/>
        <end position="344"/>
    </location>
</feature>
<sequence>MRAFLFILVFCIAQHAAFGAAKDSLFAQLSHAVKNKQAYTREKDKRISVYKKLQAGENSPEEHYKINESLYKEYRKFKIDSAIYYVNQNIELAAQLQNNDLRVASQIQLANLYSSSGKYRESEAILKSIESKKLAKPIQVLYYEFYSQFFEHYATNNYSKFYIEQIEVYRDSLLHVLDPNSIKYKINLAQQNIYKNRLDVAKKDLLYLMRTSKAKDENYAMFVYLLGDISGLQKQWDDQRMYYSSAAITDIENAIKDNAAIQNLAVIYYDLGNIDRAYSCAQSAIEDAIFCNVKFRTLRMSELYSIINTVYLDKEAKNKSELKNYLILISVLTVFLVLAIVYVYRQMKKVSRVKEELSKTSQKLAELNKEILSANENLKDTNGQLYESNRIKEEYIAYFFDICSAYINKMEDYRKMLNRKALNKQHDELFKLLKSTDIVDNELEELYKSFDTIFISLYPSFVKEFNALLLPEEQVTPKANEILNTELRIFALIRLGITDSVKIAAFLRYSLSTIYNYRTKARNKAAVSREEFEVMVSKIGVIQAKQ</sequence>
<evidence type="ECO:0000313" key="5">
    <source>
        <dbReference type="EMBL" id="RKS19059.1"/>
    </source>
</evidence>
<accession>A0A495M435</accession>
<keyword evidence="2" id="KW-0812">Transmembrane</keyword>
<feature type="chain" id="PRO_5019812311" description="DUF6377 domain-containing protein" evidence="3">
    <location>
        <begin position="17"/>
        <end position="546"/>
    </location>
</feature>
<keyword evidence="3" id="KW-0732">Signal</keyword>
<dbReference type="Proteomes" id="UP000277579">
    <property type="component" value="Unassembled WGS sequence"/>
</dbReference>
<dbReference type="RefSeq" id="WP_121377298.1">
    <property type="nucleotide sequence ID" value="NZ_RBLC01000005.1"/>
</dbReference>
<dbReference type="AlphaFoldDB" id="A0A495M435"/>
<evidence type="ECO:0000256" key="1">
    <source>
        <dbReference type="SAM" id="Coils"/>
    </source>
</evidence>